<proteinExistence type="inferred from homology"/>
<accession>A0ABW7RIJ7</accession>
<dbReference type="InterPro" id="IPR012093">
    <property type="entry name" value="Pirin"/>
</dbReference>
<dbReference type="PANTHER" id="PTHR13903:SF8">
    <property type="entry name" value="PIRIN"/>
    <property type="match status" value="1"/>
</dbReference>
<dbReference type="RefSeq" id="WP_367430289.1">
    <property type="nucleotide sequence ID" value="NZ_CP108413.1"/>
</dbReference>
<evidence type="ECO:0000259" key="4">
    <source>
        <dbReference type="Pfam" id="PF02678"/>
    </source>
</evidence>
<name>A0ABW7RIJ7_9ACTN</name>
<evidence type="ECO:0000256" key="1">
    <source>
        <dbReference type="ARBA" id="ARBA00008416"/>
    </source>
</evidence>
<evidence type="ECO:0000313" key="6">
    <source>
        <dbReference type="EMBL" id="MFH8587900.1"/>
    </source>
</evidence>
<dbReference type="PANTHER" id="PTHR13903">
    <property type="entry name" value="PIRIN-RELATED"/>
    <property type="match status" value="1"/>
</dbReference>
<dbReference type="EMBL" id="JBIRGH010000019">
    <property type="protein sequence ID" value="MFH8587900.1"/>
    <property type="molecule type" value="Genomic_DNA"/>
</dbReference>
<dbReference type="Gene3D" id="2.60.120.10">
    <property type="entry name" value="Jelly Rolls"/>
    <property type="match status" value="1"/>
</dbReference>
<organism evidence="6 7">
    <name type="scientific">Streptomyces celluloflavus</name>
    <dbReference type="NCBI Taxonomy" id="58344"/>
    <lineage>
        <taxon>Bacteria</taxon>
        <taxon>Bacillati</taxon>
        <taxon>Actinomycetota</taxon>
        <taxon>Actinomycetes</taxon>
        <taxon>Kitasatosporales</taxon>
        <taxon>Streptomycetaceae</taxon>
        <taxon>Streptomyces</taxon>
    </lineage>
</organism>
<reference evidence="6 7" key="1">
    <citation type="submission" date="2024-10" db="EMBL/GenBank/DDBJ databases">
        <title>The Natural Products Discovery Center: Release of the First 8490 Sequenced Strains for Exploring Actinobacteria Biosynthetic Diversity.</title>
        <authorList>
            <person name="Kalkreuter E."/>
            <person name="Kautsar S.A."/>
            <person name="Yang D."/>
            <person name="Bader C.D."/>
            <person name="Teijaro C.N."/>
            <person name="Fluegel L."/>
            <person name="Davis C.M."/>
            <person name="Simpson J.R."/>
            <person name="Lauterbach L."/>
            <person name="Steele A.D."/>
            <person name="Gui C."/>
            <person name="Meng S."/>
            <person name="Li G."/>
            <person name="Viehrig K."/>
            <person name="Ye F."/>
            <person name="Su P."/>
            <person name="Kiefer A.F."/>
            <person name="Nichols A."/>
            <person name="Cepeda A.J."/>
            <person name="Yan W."/>
            <person name="Fan B."/>
            <person name="Jiang Y."/>
            <person name="Adhikari A."/>
            <person name="Zheng C.-J."/>
            <person name="Schuster L."/>
            <person name="Cowan T.M."/>
            <person name="Smanski M.J."/>
            <person name="Chevrette M.G."/>
            <person name="De Carvalho L.P.S."/>
            <person name="Shen B."/>
        </authorList>
    </citation>
    <scope>NUCLEOTIDE SEQUENCE [LARGE SCALE GENOMIC DNA]</scope>
    <source>
        <strain evidence="6 7">NPDC018013</strain>
    </source>
</reference>
<dbReference type="Pfam" id="PF05726">
    <property type="entry name" value="Pirin_C"/>
    <property type="match status" value="1"/>
</dbReference>
<dbReference type="Pfam" id="PF02678">
    <property type="entry name" value="Pirin"/>
    <property type="match status" value="1"/>
</dbReference>
<comment type="caution">
    <text evidence="6">The sequence shown here is derived from an EMBL/GenBank/DDBJ whole genome shotgun (WGS) entry which is preliminary data.</text>
</comment>
<keyword evidence="7" id="KW-1185">Reference proteome</keyword>
<dbReference type="InterPro" id="IPR008778">
    <property type="entry name" value="Pirin_C_dom"/>
</dbReference>
<evidence type="ECO:0000256" key="2">
    <source>
        <dbReference type="RuleBase" id="RU003457"/>
    </source>
</evidence>
<dbReference type="Proteomes" id="UP001610990">
    <property type="component" value="Unassembled WGS sequence"/>
</dbReference>
<dbReference type="InterPro" id="IPR003829">
    <property type="entry name" value="Pirin_N_dom"/>
</dbReference>
<feature type="domain" description="Pirin C-terminal" evidence="5">
    <location>
        <begin position="192"/>
        <end position="289"/>
    </location>
</feature>
<sequence>MSNLDLQPVPNLCGGNRRTGPVRDLQPGKQVPLGESTVVRRLLPNLGRRMVGAWCFVDHYGPDDIADEPGMQVPPHPHMGLQTVSWLHAGEVLHRDSLGSLQTVRPRELGLMTSGRAIAHSEESPRAHTPLLHGAQLWVALPAEHRHIAPAFEHHPELPVIAGGGGLSATVILGELAGAASPGTTYSPLVGADIVLAAGTDTRLPVEPDFEYAALTISGACEIDGVPLAPGALLYLGCGRAELPLRAGTDSSLLLLGGEPFAEDIVMWWNFIGRNHTEIVEARTAWNDGGDRFGAVHGYDGERLLAPELPPVRLKPRGRER</sequence>
<evidence type="ECO:0000259" key="5">
    <source>
        <dbReference type="Pfam" id="PF05726"/>
    </source>
</evidence>
<evidence type="ECO:0000256" key="3">
    <source>
        <dbReference type="SAM" id="MobiDB-lite"/>
    </source>
</evidence>
<dbReference type="SUPFAM" id="SSF51182">
    <property type="entry name" value="RmlC-like cupins"/>
    <property type="match status" value="1"/>
</dbReference>
<feature type="domain" description="Pirin N-terminal" evidence="4">
    <location>
        <begin position="43"/>
        <end position="139"/>
    </location>
</feature>
<dbReference type="InterPro" id="IPR011051">
    <property type="entry name" value="RmlC_Cupin_sf"/>
</dbReference>
<comment type="similarity">
    <text evidence="1 2">Belongs to the pirin family.</text>
</comment>
<evidence type="ECO:0000313" key="7">
    <source>
        <dbReference type="Proteomes" id="UP001610990"/>
    </source>
</evidence>
<gene>
    <name evidence="6" type="ORF">ACH4GP_26445</name>
</gene>
<dbReference type="InterPro" id="IPR014710">
    <property type="entry name" value="RmlC-like_jellyroll"/>
</dbReference>
<protein>
    <submittedName>
        <fullName evidence="6">Pirin family protein</fullName>
    </submittedName>
</protein>
<dbReference type="PIRSF" id="PIRSF006232">
    <property type="entry name" value="Pirin"/>
    <property type="match status" value="1"/>
</dbReference>
<dbReference type="CDD" id="cd02247">
    <property type="entry name" value="cupin_pirin_C"/>
    <property type="match status" value="1"/>
</dbReference>
<feature type="region of interest" description="Disordered" evidence="3">
    <location>
        <begin position="1"/>
        <end position="26"/>
    </location>
</feature>